<dbReference type="EMBL" id="KI517537">
    <property type="protein sequence ID" value="ESQ38266.1"/>
    <property type="molecule type" value="Genomic_DNA"/>
</dbReference>
<organism evidence="2 3">
    <name type="scientific">Eutrema salsugineum</name>
    <name type="common">Saltwater cress</name>
    <name type="synonym">Sisymbrium salsugineum</name>
    <dbReference type="NCBI Taxonomy" id="72664"/>
    <lineage>
        <taxon>Eukaryota</taxon>
        <taxon>Viridiplantae</taxon>
        <taxon>Streptophyta</taxon>
        <taxon>Embryophyta</taxon>
        <taxon>Tracheophyta</taxon>
        <taxon>Spermatophyta</taxon>
        <taxon>Magnoliopsida</taxon>
        <taxon>eudicotyledons</taxon>
        <taxon>Gunneridae</taxon>
        <taxon>Pentapetalae</taxon>
        <taxon>rosids</taxon>
        <taxon>malvids</taxon>
        <taxon>Brassicales</taxon>
        <taxon>Brassicaceae</taxon>
        <taxon>Eutremeae</taxon>
        <taxon>Eutrema</taxon>
    </lineage>
</organism>
<dbReference type="Gene3D" id="2.120.10.80">
    <property type="entry name" value="Kelch-type beta propeller"/>
    <property type="match status" value="1"/>
</dbReference>
<dbReference type="Proteomes" id="UP000030689">
    <property type="component" value="Unassembled WGS sequence"/>
</dbReference>
<accession>V4MZY8</accession>
<proteinExistence type="predicted"/>
<dbReference type="PANTHER" id="PTHR24414:SF184">
    <property type="entry name" value="GALACTOSE OXIDASE_KELCH REPEAT SUPERFAMILY PROTEIN"/>
    <property type="match status" value="1"/>
</dbReference>
<dbReference type="Pfam" id="PF00646">
    <property type="entry name" value="F-box"/>
    <property type="match status" value="1"/>
</dbReference>
<dbReference type="InterPro" id="IPR006652">
    <property type="entry name" value="Kelch_1"/>
</dbReference>
<sequence length="375" mass="42410">MSSPEKKKKRKTTTMTPNPSLLPDDLLVSIFARISRLYYPTLSLVSKSFRSLLASPELYETRSLLGNTESCLYVCLQFPTPRWFTLSRKPDHTLPNTTSEKKSSGYVLASIPAPHSPVSFWSGLVSLGSNIYNIGGYPASSSVSILDCQSHKWHDGPSLQGKRMSPSASVFDGKIYVAGGCKDEDSDDFDSIEVFYPSSQVWDLVPKDCYKRNWDCIPRSSFIEGKLHLLLGRKGLTYDPKENKWGSLQRELCERRIWISQCVIEDVLYCYHDRAIQWYSTKDRLWRKVKGLKGLPKFACRARVRLADYGGGKMVVLWDKFLPSSGYKNKVIWCAVIALERCSSGGEVWGKLEWCDAVLLVPMSYVFVHALAVIV</sequence>
<dbReference type="OMA" id="GGYMEEN"/>
<dbReference type="PROSITE" id="PS50181">
    <property type="entry name" value="FBOX"/>
    <property type="match status" value="1"/>
</dbReference>
<keyword evidence="3" id="KW-1185">Reference proteome</keyword>
<dbReference type="AlphaFoldDB" id="V4MZY8"/>
<dbReference type="OrthoDB" id="45365at2759"/>
<dbReference type="PANTHER" id="PTHR24414">
    <property type="entry name" value="F-BOX/KELCH-REPEAT PROTEIN SKIP4"/>
    <property type="match status" value="1"/>
</dbReference>
<dbReference type="InterPro" id="IPR015915">
    <property type="entry name" value="Kelch-typ_b-propeller"/>
</dbReference>
<dbReference type="CDD" id="cd22152">
    <property type="entry name" value="F-box_AtAFR-like"/>
    <property type="match status" value="1"/>
</dbReference>
<dbReference type="eggNOG" id="KOG1072">
    <property type="taxonomic scope" value="Eukaryota"/>
</dbReference>
<dbReference type="SUPFAM" id="SSF81383">
    <property type="entry name" value="F-box domain"/>
    <property type="match status" value="1"/>
</dbReference>
<dbReference type="InterPro" id="IPR036047">
    <property type="entry name" value="F-box-like_dom_sf"/>
</dbReference>
<evidence type="ECO:0000313" key="3">
    <source>
        <dbReference type="Proteomes" id="UP000030689"/>
    </source>
</evidence>
<protein>
    <recommendedName>
        <fullName evidence="1">F-box domain-containing protein</fullName>
    </recommendedName>
</protein>
<dbReference type="Gramene" id="ESQ38266">
    <property type="protein sequence ID" value="ESQ38266"/>
    <property type="gene ID" value="EUTSA_v10029230mg"/>
</dbReference>
<dbReference type="SMART" id="SM00256">
    <property type="entry name" value="FBOX"/>
    <property type="match status" value="1"/>
</dbReference>
<gene>
    <name evidence="2" type="ORF">EUTSA_v10029230mg</name>
</gene>
<dbReference type="InterPro" id="IPR050354">
    <property type="entry name" value="F-box/kelch-repeat_ARATH"/>
</dbReference>
<evidence type="ECO:0000259" key="1">
    <source>
        <dbReference type="PROSITE" id="PS50181"/>
    </source>
</evidence>
<evidence type="ECO:0000313" key="2">
    <source>
        <dbReference type="EMBL" id="ESQ38266.1"/>
    </source>
</evidence>
<dbReference type="InterPro" id="IPR057499">
    <property type="entry name" value="Kelch_FKB95"/>
</dbReference>
<name>V4MZY8_EUTSA</name>
<dbReference type="SUPFAM" id="SSF117281">
    <property type="entry name" value="Kelch motif"/>
    <property type="match status" value="1"/>
</dbReference>
<dbReference type="SMART" id="SM00612">
    <property type="entry name" value="Kelch"/>
    <property type="match status" value="2"/>
</dbReference>
<dbReference type="KEGG" id="eus:EUTSA_v10029230mg"/>
<reference evidence="2 3" key="1">
    <citation type="journal article" date="2013" name="Front. Plant Sci.">
        <title>The Reference Genome of the Halophytic Plant Eutrema salsugineum.</title>
        <authorList>
            <person name="Yang R."/>
            <person name="Jarvis D.E."/>
            <person name="Chen H."/>
            <person name="Beilstein M.A."/>
            <person name="Grimwood J."/>
            <person name="Jenkins J."/>
            <person name="Shu S."/>
            <person name="Prochnik S."/>
            <person name="Xin M."/>
            <person name="Ma C."/>
            <person name="Schmutz J."/>
            <person name="Wing R.A."/>
            <person name="Mitchell-Olds T."/>
            <person name="Schumaker K.S."/>
            <person name="Wang X."/>
        </authorList>
    </citation>
    <scope>NUCLEOTIDE SEQUENCE [LARGE SCALE GENOMIC DNA]</scope>
</reference>
<dbReference type="Pfam" id="PF25210">
    <property type="entry name" value="Kelch_FKB95"/>
    <property type="match status" value="1"/>
</dbReference>
<feature type="domain" description="F-box" evidence="1">
    <location>
        <begin position="16"/>
        <end position="62"/>
    </location>
</feature>
<dbReference type="InterPro" id="IPR001810">
    <property type="entry name" value="F-box_dom"/>
</dbReference>